<dbReference type="Proteomes" id="UP000683925">
    <property type="component" value="Unassembled WGS sequence"/>
</dbReference>
<gene>
    <name evidence="1" type="ORF">POCTA_138.1.T1190050</name>
</gene>
<comment type="caution">
    <text evidence="1">The sequence shown here is derived from an EMBL/GenBank/DDBJ whole genome shotgun (WGS) entry which is preliminary data.</text>
</comment>
<reference evidence="1" key="1">
    <citation type="submission" date="2021-01" db="EMBL/GenBank/DDBJ databases">
        <authorList>
            <consortium name="Genoscope - CEA"/>
            <person name="William W."/>
        </authorList>
    </citation>
    <scope>NUCLEOTIDE SEQUENCE</scope>
</reference>
<evidence type="ECO:0000313" key="1">
    <source>
        <dbReference type="EMBL" id="CAD8199320.1"/>
    </source>
</evidence>
<organism evidence="1 2">
    <name type="scientific">Paramecium octaurelia</name>
    <dbReference type="NCBI Taxonomy" id="43137"/>
    <lineage>
        <taxon>Eukaryota</taxon>
        <taxon>Sar</taxon>
        <taxon>Alveolata</taxon>
        <taxon>Ciliophora</taxon>
        <taxon>Intramacronucleata</taxon>
        <taxon>Oligohymenophorea</taxon>
        <taxon>Peniculida</taxon>
        <taxon>Parameciidae</taxon>
        <taxon>Paramecium</taxon>
    </lineage>
</organism>
<sequence>MLFQDDSDFFIKPNAFLKLLKQGKPKTTEMSRRKPQNVVANKKQLNILHFSKPIFLLQIPEESKSNRNISNNTCRSWNTQSHTPDRRKILLTSPKESRLGYKIQNNQDSEVPYEIHTQMPTSQINPKYVIQQKQGCGLSRLPNFKLQIINQFPNLRQQMLMKQQ</sequence>
<keyword evidence="2" id="KW-1185">Reference proteome</keyword>
<evidence type="ECO:0000313" key="2">
    <source>
        <dbReference type="Proteomes" id="UP000683925"/>
    </source>
</evidence>
<proteinExistence type="predicted"/>
<dbReference type="AlphaFoldDB" id="A0A8S1XE20"/>
<dbReference type="EMBL" id="CAJJDP010000119">
    <property type="protein sequence ID" value="CAD8199320.1"/>
    <property type="molecule type" value="Genomic_DNA"/>
</dbReference>
<name>A0A8S1XE20_PAROT</name>
<accession>A0A8S1XE20</accession>
<protein>
    <submittedName>
        <fullName evidence="1">Uncharacterized protein</fullName>
    </submittedName>
</protein>
<dbReference type="OMA" id="EIHTQMP"/>
<dbReference type="OrthoDB" id="285741at2759"/>